<dbReference type="AlphaFoldDB" id="A0A0F9VAF9"/>
<feature type="region of interest" description="Disordered" evidence="1">
    <location>
        <begin position="1"/>
        <end position="36"/>
    </location>
</feature>
<dbReference type="EMBL" id="LAZR01000032">
    <property type="protein sequence ID" value="KKO02156.1"/>
    <property type="molecule type" value="Genomic_DNA"/>
</dbReference>
<organism evidence="2">
    <name type="scientific">marine sediment metagenome</name>
    <dbReference type="NCBI Taxonomy" id="412755"/>
    <lineage>
        <taxon>unclassified sequences</taxon>
        <taxon>metagenomes</taxon>
        <taxon>ecological metagenomes</taxon>
    </lineage>
</organism>
<feature type="compositionally biased region" description="Basic and acidic residues" evidence="1">
    <location>
        <begin position="10"/>
        <end position="36"/>
    </location>
</feature>
<proteinExistence type="predicted"/>
<gene>
    <name evidence="2" type="ORF">LCGC14_0110210</name>
</gene>
<evidence type="ECO:0000313" key="2">
    <source>
        <dbReference type="EMBL" id="KKO02156.1"/>
    </source>
</evidence>
<name>A0A0F9VAF9_9ZZZZ</name>
<reference evidence="2" key="1">
    <citation type="journal article" date="2015" name="Nature">
        <title>Complex archaea that bridge the gap between prokaryotes and eukaryotes.</title>
        <authorList>
            <person name="Spang A."/>
            <person name="Saw J.H."/>
            <person name="Jorgensen S.L."/>
            <person name="Zaremba-Niedzwiedzka K."/>
            <person name="Martijn J."/>
            <person name="Lind A.E."/>
            <person name="van Eijk R."/>
            <person name="Schleper C."/>
            <person name="Guy L."/>
            <person name="Ettema T.J."/>
        </authorList>
    </citation>
    <scope>NUCLEOTIDE SEQUENCE</scope>
</reference>
<comment type="caution">
    <text evidence="2">The sequence shown here is derived from an EMBL/GenBank/DDBJ whole genome shotgun (WGS) entry which is preliminary data.</text>
</comment>
<sequence length="118" mass="12369">MVGSNNVEDAVDKAKQSLKNSQDKFKSGESGKEIDSGKEAVMAAFDKLMEAKAHFMHAAEASGLDMKSGASGQMNKGKAKAQELSSQATTFVHEKPLAALGIAFAAGFVVSKLCTTSR</sequence>
<protein>
    <recommendedName>
        <fullName evidence="3">DUF883 domain-containing protein</fullName>
    </recommendedName>
</protein>
<evidence type="ECO:0000256" key="1">
    <source>
        <dbReference type="SAM" id="MobiDB-lite"/>
    </source>
</evidence>
<accession>A0A0F9VAF9</accession>
<evidence type="ECO:0008006" key="3">
    <source>
        <dbReference type="Google" id="ProtNLM"/>
    </source>
</evidence>